<protein>
    <submittedName>
        <fullName evidence="2">Uncharacterized protein</fullName>
    </submittedName>
</protein>
<reference evidence="2 3" key="1">
    <citation type="submission" date="2024-09" db="EMBL/GenBank/DDBJ databases">
        <authorList>
            <person name="Sun Q."/>
            <person name="Mori K."/>
        </authorList>
    </citation>
    <scope>NUCLEOTIDE SEQUENCE [LARGE SCALE GENOMIC DNA]</scope>
    <source>
        <strain evidence="2 3">JCM 13852</strain>
    </source>
</reference>
<comment type="caution">
    <text evidence="2">The sequence shown here is derived from an EMBL/GenBank/DDBJ whole genome shotgun (WGS) entry which is preliminary data.</text>
</comment>
<evidence type="ECO:0000256" key="1">
    <source>
        <dbReference type="SAM" id="MobiDB-lite"/>
    </source>
</evidence>
<gene>
    <name evidence="2" type="ORF">ACFFTO_19015</name>
</gene>
<dbReference type="Proteomes" id="UP001589535">
    <property type="component" value="Unassembled WGS sequence"/>
</dbReference>
<sequence>MAGRAHGGSLALVPVFGRLLETSERGLAAVRLADLAPASAGYADRLFALIEDTAPAEKRPFIGSGRLSNPPGEVPSAWSASRTSRCRPRSP</sequence>
<accession>A0ABV5U4H2</accession>
<dbReference type="RefSeq" id="WP_378195246.1">
    <property type="nucleotide sequence ID" value="NZ_JBHMBK010000013.1"/>
</dbReference>
<evidence type="ECO:0000313" key="3">
    <source>
        <dbReference type="Proteomes" id="UP001589535"/>
    </source>
</evidence>
<dbReference type="EMBL" id="JBHMBK010000013">
    <property type="protein sequence ID" value="MFB9686293.1"/>
    <property type="molecule type" value="Genomic_DNA"/>
</dbReference>
<evidence type="ECO:0000313" key="2">
    <source>
        <dbReference type="EMBL" id="MFB9686293.1"/>
    </source>
</evidence>
<feature type="region of interest" description="Disordered" evidence="1">
    <location>
        <begin position="59"/>
        <end position="91"/>
    </location>
</feature>
<proteinExistence type="predicted"/>
<organism evidence="2 3">
    <name type="scientific">Amycolatopsis plumensis</name>
    <dbReference type="NCBI Taxonomy" id="236508"/>
    <lineage>
        <taxon>Bacteria</taxon>
        <taxon>Bacillati</taxon>
        <taxon>Actinomycetota</taxon>
        <taxon>Actinomycetes</taxon>
        <taxon>Pseudonocardiales</taxon>
        <taxon>Pseudonocardiaceae</taxon>
        <taxon>Amycolatopsis</taxon>
    </lineage>
</organism>
<name>A0ABV5U4H2_9PSEU</name>
<keyword evidence="3" id="KW-1185">Reference proteome</keyword>